<dbReference type="AlphaFoldDB" id="A0A370T9N6"/>
<evidence type="ECO:0000313" key="3">
    <source>
        <dbReference type="Proteomes" id="UP000254866"/>
    </source>
</evidence>
<evidence type="ECO:0000256" key="1">
    <source>
        <dbReference type="SAM" id="MobiDB-lite"/>
    </source>
</evidence>
<keyword evidence="3" id="KW-1185">Reference proteome</keyword>
<feature type="region of interest" description="Disordered" evidence="1">
    <location>
        <begin position="110"/>
        <end position="175"/>
    </location>
</feature>
<proteinExistence type="predicted"/>
<dbReference type="GeneID" id="43603097"/>
<feature type="region of interest" description="Disordered" evidence="1">
    <location>
        <begin position="214"/>
        <end position="235"/>
    </location>
</feature>
<gene>
    <name evidence="2" type="ORF">BP5553_10248</name>
</gene>
<accession>A0A370T9N6</accession>
<dbReference type="Proteomes" id="UP000254866">
    <property type="component" value="Unassembled WGS sequence"/>
</dbReference>
<name>A0A370T9N6_9HELO</name>
<comment type="caution">
    <text evidence="2">The sequence shown here is derived from an EMBL/GenBank/DDBJ whole genome shotgun (WGS) entry which is preliminary data.</text>
</comment>
<protein>
    <submittedName>
        <fullName evidence="2">Uncharacterized protein</fullName>
    </submittedName>
</protein>
<evidence type="ECO:0000313" key="2">
    <source>
        <dbReference type="EMBL" id="RDL30370.1"/>
    </source>
</evidence>
<dbReference type="RefSeq" id="XP_031864895.1">
    <property type="nucleotide sequence ID" value="XM_032018871.1"/>
</dbReference>
<organism evidence="2 3">
    <name type="scientific">Venustampulla echinocandica</name>
    <dbReference type="NCBI Taxonomy" id="2656787"/>
    <lineage>
        <taxon>Eukaryota</taxon>
        <taxon>Fungi</taxon>
        <taxon>Dikarya</taxon>
        <taxon>Ascomycota</taxon>
        <taxon>Pezizomycotina</taxon>
        <taxon>Leotiomycetes</taxon>
        <taxon>Helotiales</taxon>
        <taxon>Pleuroascaceae</taxon>
        <taxon>Venustampulla</taxon>
    </lineage>
</organism>
<feature type="compositionally biased region" description="Basic and acidic residues" evidence="1">
    <location>
        <begin position="1"/>
        <end position="16"/>
    </location>
</feature>
<reference evidence="2 3" key="1">
    <citation type="journal article" date="2018" name="IMA Fungus">
        <title>IMA Genome-F 9: Draft genome sequence of Annulohypoxylon stygium, Aspergillus mulundensis, Berkeleyomyces basicola (syn. Thielaviopsis basicola), Ceratocystis smalleyi, two Cercospora beticola strains, Coleophoma cylindrospora, Fusarium fracticaudum, Phialophora cf. hyalina, and Morchella septimelata.</title>
        <authorList>
            <person name="Wingfield B.D."/>
            <person name="Bills G.F."/>
            <person name="Dong Y."/>
            <person name="Huang W."/>
            <person name="Nel W.J."/>
            <person name="Swalarsk-Parry B.S."/>
            <person name="Vaghefi N."/>
            <person name="Wilken P.M."/>
            <person name="An Z."/>
            <person name="de Beer Z.W."/>
            <person name="De Vos L."/>
            <person name="Chen L."/>
            <person name="Duong T.A."/>
            <person name="Gao Y."/>
            <person name="Hammerbacher A."/>
            <person name="Kikkert J.R."/>
            <person name="Li Y."/>
            <person name="Li H."/>
            <person name="Li K."/>
            <person name="Li Q."/>
            <person name="Liu X."/>
            <person name="Ma X."/>
            <person name="Naidoo K."/>
            <person name="Pethybridge S.J."/>
            <person name="Sun J."/>
            <person name="Steenkamp E.T."/>
            <person name="van der Nest M.A."/>
            <person name="van Wyk S."/>
            <person name="Wingfield M.J."/>
            <person name="Xiong C."/>
            <person name="Yue Q."/>
            <person name="Zhang X."/>
        </authorList>
    </citation>
    <scope>NUCLEOTIDE SEQUENCE [LARGE SCALE GENOMIC DNA]</scope>
    <source>
        <strain evidence="2 3">BP 5553</strain>
    </source>
</reference>
<feature type="region of interest" description="Disordered" evidence="1">
    <location>
        <begin position="64"/>
        <end position="83"/>
    </location>
</feature>
<dbReference type="EMBL" id="NPIC01000015">
    <property type="protein sequence ID" value="RDL30370.1"/>
    <property type="molecule type" value="Genomic_DNA"/>
</dbReference>
<feature type="region of interest" description="Disordered" evidence="1">
    <location>
        <begin position="1"/>
        <end position="29"/>
    </location>
</feature>
<sequence>MEADTKAHGALGRDSKYIPGPTAPEPADVSTGWAATPCNGPSLLLPPPTCFHFHHGTAGTNNATTRRAWSAADTARADNRKQADAPAGIRGILCMLCTVHMYRLRRRLLENGSNGGPRGKRGDDGSQAQRPNRGYSRRSTVPAYVPALKSGRSTRALGSPALHEHTPVRDPTPQVLRDDYGTQIEVEMGGRDNSARRTKKEKKRERWCSGGICIDRDDRRPRTASSVPIEVPYLR</sequence>